<evidence type="ECO:0000256" key="1">
    <source>
        <dbReference type="SAM" id="Coils"/>
    </source>
</evidence>
<feature type="region of interest" description="Disordered" evidence="2">
    <location>
        <begin position="217"/>
        <end position="430"/>
    </location>
</feature>
<evidence type="ECO:0000256" key="2">
    <source>
        <dbReference type="SAM" id="MobiDB-lite"/>
    </source>
</evidence>
<feature type="coiled-coil region" evidence="1">
    <location>
        <begin position="540"/>
        <end position="592"/>
    </location>
</feature>
<dbReference type="AlphaFoldDB" id="A0AAD7P2T6"/>
<evidence type="ECO:0000313" key="4">
    <source>
        <dbReference type="Proteomes" id="UP001215598"/>
    </source>
</evidence>
<feature type="region of interest" description="Disordered" evidence="2">
    <location>
        <begin position="457"/>
        <end position="477"/>
    </location>
</feature>
<accession>A0AAD7P2T6</accession>
<feature type="compositionally biased region" description="Polar residues" evidence="2">
    <location>
        <begin position="385"/>
        <end position="398"/>
    </location>
</feature>
<reference evidence="3" key="1">
    <citation type="submission" date="2023-03" db="EMBL/GenBank/DDBJ databases">
        <title>Massive genome expansion in bonnet fungi (Mycena s.s.) driven by repeated elements and novel gene families across ecological guilds.</title>
        <authorList>
            <consortium name="Lawrence Berkeley National Laboratory"/>
            <person name="Harder C.B."/>
            <person name="Miyauchi S."/>
            <person name="Viragh M."/>
            <person name="Kuo A."/>
            <person name="Thoen E."/>
            <person name="Andreopoulos B."/>
            <person name="Lu D."/>
            <person name="Skrede I."/>
            <person name="Drula E."/>
            <person name="Henrissat B."/>
            <person name="Morin E."/>
            <person name="Kohler A."/>
            <person name="Barry K."/>
            <person name="LaButti K."/>
            <person name="Morin E."/>
            <person name="Salamov A."/>
            <person name="Lipzen A."/>
            <person name="Mereny Z."/>
            <person name="Hegedus B."/>
            <person name="Baldrian P."/>
            <person name="Stursova M."/>
            <person name="Weitz H."/>
            <person name="Taylor A."/>
            <person name="Grigoriev I.V."/>
            <person name="Nagy L.G."/>
            <person name="Martin F."/>
            <person name="Kauserud H."/>
        </authorList>
    </citation>
    <scope>NUCLEOTIDE SEQUENCE</scope>
    <source>
        <strain evidence="3">CBHHK182m</strain>
    </source>
</reference>
<feature type="compositionally biased region" description="Low complexity" evidence="2">
    <location>
        <begin position="217"/>
        <end position="246"/>
    </location>
</feature>
<evidence type="ECO:0000313" key="3">
    <source>
        <dbReference type="EMBL" id="KAJ7785848.1"/>
    </source>
</evidence>
<feature type="region of interest" description="Disordered" evidence="2">
    <location>
        <begin position="34"/>
        <end position="202"/>
    </location>
</feature>
<sequence>MPAEASSSVQSKPTTRSSIRHSLNLAGKALVEVMKQDSDKTAKKGAKDTGSRRLSAVNAKPAAPRASMGDGNRPSSIASRRTVTPDSKTITRRRASASVTLKLSLDEQQQPAKPAEATPQGATLTRAATLRPRSGVSALPKYRPKSMLGEPAKPPSPGPTRVGVRRRHSISDDDEKEVEASPQTKQESAAEKSLRPISPLPQRAAFKVNLTSVINAASPPAIPGKAKPAPSSSSKTKTSPARPTKTVKTAASSNPTVPPPRPSSSSSSSSFTPRTPKSATAKAPGGVRKGHSNQASPLRDSPQRGHSESPLARHSRKGSHLAAPSEGNDVGNMSHISEGNSEDSETEHVELLLAPVAALGAPTPAMPRTVSSRQHPARGVPPQTPTRSQLPTRANLSYLSPLPPDSADSSPSRRPQLAGQGATAGRGSILSWEQLATESSRTLGEDEIASMLSEMPAPFRPGAISPNGHLEIPESPALSALNSPGEFGSISQVLLPDVTPSPAVHAHTARYSMRDSDVPAVDAAIVTLLRLQLVSAESIAKDRLHQLQSMEEEIHNLKQARLRDAEDLEQQVARLENELRGSLETRAQTEEDRTAHIASLEDQLRHAAALHDRAIGDVAERTRENAEAEAEAALRVQNAKTSAVWSARVAGTQWAFVRDFAESELDALKGDREVLSALLADLDELQRRIISS</sequence>
<organism evidence="3 4">
    <name type="scientific">Mycena metata</name>
    <dbReference type="NCBI Taxonomy" id="1033252"/>
    <lineage>
        <taxon>Eukaryota</taxon>
        <taxon>Fungi</taxon>
        <taxon>Dikarya</taxon>
        <taxon>Basidiomycota</taxon>
        <taxon>Agaricomycotina</taxon>
        <taxon>Agaricomycetes</taxon>
        <taxon>Agaricomycetidae</taxon>
        <taxon>Agaricales</taxon>
        <taxon>Marasmiineae</taxon>
        <taxon>Mycenaceae</taxon>
        <taxon>Mycena</taxon>
    </lineage>
</organism>
<gene>
    <name evidence="3" type="ORF">B0H16DRAFT_1488252</name>
</gene>
<feature type="compositionally biased region" description="Low complexity" evidence="2">
    <location>
        <begin position="263"/>
        <end position="278"/>
    </location>
</feature>
<dbReference type="Proteomes" id="UP001215598">
    <property type="component" value="Unassembled WGS sequence"/>
</dbReference>
<feature type="compositionally biased region" description="Basic and acidic residues" evidence="2">
    <location>
        <begin position="34"/>
        <end position="51"/>
    </location>
</feature>
<proteinExistence type="predicted"/>
<keyword evidence="4" id="KW-1185">Reference proteome</keyword>
<feature type="compositionally biased region" description="Polar residues" evidence="2">
    <location>
        <begin position="1"/>
        <end position="21"/>
    </location>
</feature>
<dbReference type="EMBL" id="JARKIB010000001">
    <property type="protein sequence ID" value="KAJ7785848.1"/>
    <property type="molecule type" value="Genomic_DNA"/>
</dbReference>
<feature type="compositionally biased region" description="Low complexity" evidence="2">
    <location>
        <begin position="351"/>
        <end position="363"/>
    </location>
</feature>
<comment type="caution">
    <text evidence="3">The sequence shown here is derived from an EMBL/GenBank/DDBJ whole genome shotgun (WGS) entry which is preliminary data.</text>
</comment>
<keyword evidence="1" id="KW-0175">Coiled coil</keyword>
<feature type="compositionally biased region" description="Polar residues" evidence="2">
    <location>
        <begin position="73"/>
        <end position="88"/>
    </location>
</feature>
<name>A0AAD7P2T6_9AGAR</name>
<feature type="compositionally biased region" description="Low complexity" evidence="2">
    <location>
        <begin position="405"/>
        <end position="415"/>
    </location>
</feature>
<feature type="region of interest" description="Disordered" evidence="2">
    <location>
        <begin position="1"/>
        <end position="22"/>
    </location>
</feature>
<feature type="compositionally biased region" description="Polar residues" evidence="2">
    <location>
        <begin position="97"/>
        <end position="111"/>
    </location>
</feature>
<protein>
    <submittedName>
        <fullName evidence="3">Uncharacterized protein</fullName>
    </submittedName>
</protein>